<dbReference type="InterPro" id="IPR015421">
    <property type="entry name" value="PyrdxlP-dep_Trfase_major"/>
</dbReference>
<gene>
    <name evidence="6" type="primary">kynU</name>
    <name evidence="6" type="ORF">CWE11_05865</name>
</gene>
<dbReference type="Gene3D" id="3.90.1150.10">
    <property type="entry name" value="Aspartate Aminotransferase, domain 1"/>
    <property type="match status" value="1"/>
</dbReference>
<dbReference type="GO" id="GO:0043420">
    <property type="term" value="P:anthranilate metabolic process"/>
    <property type="evidence" value="ECO:0007669"/>
    <property type="project" value="TreeGrafter"/>
</dbReference>
<dbReference type="InterPro" id="IPR015424">
    <property type="entry name" value="PyrdxlP-dep_Trfase"/>
</dbReference>
<evidence type="ECO:0000313" key="7">
    <source>
        <dbReference type="Proteomes" id="UP000288405"/>
    </source>
</evidence>
<comment type="catalytic activity">
    <reaction evidence="5">
        <text>L-kynurenine + H2O = anthranilate + L-alanine + H(+)</text>
        <dbReference type="Rhea" id="RHEA:16813"/>
        <dbReference type="ChEBI" id="CHEBI:15377"/>
        <dbReference type="ChEBI" id="CHEBI:15378"/>
        <dbReference type="ChEBI" id="CHEBI:16567"/>
        <dbReference type="ChEBI" id="CHEBI:57959"/>
        <dbReference type="ChEBI" id="CHEBI:57972"/>
        <dbReference type="EC" id="3.7.1.3"/>
    </reaction>
</comment>
<evidence type="ECO:0000256" key="1">
    <source>
        <dbReference type="ARBA" id="ARBA00022642"/>
    </source>
</evidence>
<comment type="catalytic activity">
    <reaction evidence="5">
        <text>3-hydroxy-L-kynurenine + H2O = 3-hydroxyanthranilate + L-alanine + H(+)</text>
        <dbReference type="Rhea" id="RHEA:25143"/>
        <dbReference type="ChEBI" id="CHEBI:15377"/>
        <dbReference type="ChEBI" id="CHEBI:15378"/>
        <dbReference type="ChEBI" id="CHEBI:36559"/>
        <dbReference type="ChEBI" id="CHEBI:57972"/>
        <dbReference type="ChEBI" id="CHEBI:58125"/>
        <dbReference type="EC" id="3.7.1.3"/>
    </reaction>
</comment>
<evidence type="ECO:0000256" key="2">
    <source>
        <dbReference type="ARBA" id="ARBA00022801"/>
    </source>
</evidence>
<evidence type="ECO:0000256" key="5">
    <source>
        <dbReference type="PIRNR" id="PIRNR038800"/>
    </source>
</evidence>
<comment type="similarity">
    <text evidence="5">Belongs to the kynureninase family.</text>
</comment>
<dbReference type="GO" id="GO:0019441">
    <property type="term" value="P:L-tryptophan catabolic process to kynurenine"/>
    <property type="evidence" value="ECO:0007669"/>
    <property type="project" value="TreeGrafter"/>
</dbReference>
<name>A0A432WK98_9GAMM</name>
<evidence type="ECO:0000256" key="3">
    <source>
        <dbReference type="ARBA" id="ARBA00022898"/>
    </source>
</evidence>
<keyword evidence="1 5" id="KW-0662">Pyridine nucleotide biosynthesis</keyword>
<dbReference type="PIRSF" id="PIRSF038800">
    <property type="entry name" value="KYNU"/>
    <property type="match status" value="1"/>
</dbReference>
<keyword evidence="3 5" id="KW-0663">Pyridoxal phosphate</keyword>
<comment type="cofactor">
    <cofactor evidence="5">
        <name>pyridoxal 5'-phosphate</name>
        <dbReference type="ChEBI" id="CHEBI:597326"/>
    </cofactor>
</comment>
<dbReference type="Pfam" id="PF22580">
    <property type="entry name" value="KYNU_C"/>
    <property type="match status" value="1"/>
</dbReference>
<dbReference type="UniPathway" id="UPA00334">
    <property type="reaction ID" value="UER00455"/>
</dbReference>
<comment type="function">
    <text evidence="5">Catalyzes the cleavage of L-kynurenine (L-Kyn) and L-3-hydroxykynurenine (L-3OHKyn) into anthranilic acid (AA) and 3-hydroxyanthranilic acid (3-OHAA), respectively.</text>
</comment>
<organism evidence="6 7">
    <name type="scientific">Aliidiomarina sanyensis</name>
    <dbReference type="NCBI Taxonomy" id="1249555"/>
    <lineage>
        <taxon>Bacteria</taxon>
        <taxon>Pseudomonadati</taxon>
        <taxon>Pseudomonadota</taxon>
        <taxon>Gammaproteobacteria</taxon>
        <taxon>Alteromonadales</taxon>
        <taxon>Idiomarinaceae</taxon>
        <taxon>Aliidiomarina</taxon>
    </lineage>
</organism>
<dbReference type="EMBL" id="PIPM01000004">
    <property type="protein sequence ID" value="RUO34252.1"/>
    <property type="molecule type" value="Genomic_DNA"/>
</dbReference>
<keyword evidence="2 5" id="KW-0378">Hydrolase</keyword>
<dbReference type="AlphaFoldDB" id="A0A432WK98"/>
<dbReference type="Proteomes" id="UP000288405">
    <property type="component" value="Unassembled WGS sequence"/>
</dbReference>
<dbReference type="RefSeq" id="WP_126776669.1">
    <property type="nucleotide sequence ID" value="NZ_PIPM01000004.1"/>
</dbReference>
<keyword evidence="7" id="KW-1185">Reference proteome</keyword>
<dbReference type="OrthoDB" id="9812626at2"/>
<dbReference type="InterPro" id="IPR010111">
    <property type="entry name" value="Kynureninase"/>
</dbReference>
<dbReference type="SUPFAM" id="SSF53383">
    <property type="entry name" value="PLP-dependent transferases"/>
    <property type="match status" value="1"/>
</dbReference>
<dbReference type="Gene3D" id="3.40.640.10">
    <property type="entry name" value="Type I PLP-dependent aspartate aminotransferase-like (Major domain)"/>
    <property type="match status" value="1"/>
</dbReference>
<dbReference type="GO" id="GO:0030429">
    <property type="term" value="F:kynureninase activity"/>
    <property type="evidence" value="ECO:0007669"/>
    <property type="project" value="UniProtKB-UniRule"/>
</dbReference>
<dbReference type="GO" id="GO:0030170">
    <property type="term" value="F:pyridoxal phosphate binding"/>
    <property type="evidence" value="ECO:0007669"/>
    <property type="project" value="UniProtKB-UniRule"/>
</dbReference>
<sequence>MALEKARGLDQSDPLAAKRALFSIPHDTIYLDGNSLGVMSHAVNERVADVTRRQWGKDLITSWNKHGWIDLPITVGDRIGKLIGAAPGQVICCDSISINLFKVLCAALQIQSGRTQFVSTEDNFPTDLYMIQGVERLLGDRCSLTTVAEDDLIASITEETAAVVVTEVNFRTGRRLDLAKITAQAHDKGALVIVDLAHSAGAMPVTLDALGIDFAVGCTYKYLNAGPGAPAFVYVAKKWLSSDFAGALQPLFGWLGHAEPFAFSPQYTGASGIRQFLVGTPPIISLSAVDAALDAFEDVSMEAIREKSLQLMEFWLSCMGDHGLLTIMPCVSPTEGTIRGSQLSFAHDDAYAICQALIARGVVADFRAPNYLRFGFAPLYNTYEDVARAVARLSEIVYSGAYQDKAFQSRAAVT</sequence>
<proteinExistence type="inferred from homology"/>
<dbReference type="GO" id="GO:0009435">
    <property type="term" value="P:NAD+ biosynthetic process"/>
    <property type="evidence" value="ECO:0007669"/>
    <property type="project" value="UniProtKB-UniRule"/>
</dbReference>
<evidence type="ECO:0000313" key="6">
    <source>
        <dbReference type="EMBL" id="RUO34252.1"/>
    </source>
</evidence>
<dbReference type="NCBIfam" id="TIGR01814">
    <property type="entry name" value="kynureninase"/>
    <property type="match status" value="1"/>
</dbReference>
<dbReference type="GO" id="GO:0097053">
    <property type="term" value="P:L-kynurenine catabolic process"/>
    <property type="evidence" value="ECO:0007669"/>
    <property type="project" value="UniProtKB-UniPathway"/>
</dbReference>
<reference evidence="6 7" key="1">
    <citation type="journal article" date="2011" name="Front. Microbiol.">
        <title>Genomic signatures of strain selection and enhancement in Bacillus atrophaeus var. globigii, a historical biowarfare simulant.</title>
        <authorList>
            <person name="Gibbons H.S."/>
            <person name="Broomall S.M."/>
            <person name="McNew L.A."/>
            <person name="Daligault H."/>
            <person name="Chapman C."/>
            <person name="Bruce D."/>
            <person name="Karavis M."/>
            <person name="Krepps M."/>
            <person name="McGregor P.A."/>
            <person name="Hong C."/>
            <person name="Park K.H."/>
            <person name="Akmal A."/>
            <person name="Feldman A."/>
            <person name="Lin J.S."/>
            <person name="Chang W.E."/>
            <person name="Higgs B.W."/>
            <person name="Demirev P."/>
            <person name="Lindquist J."/>
            <person name="Liem A."/>
            <person name="Fochler E."/>
            <person name="Read T.D."/>
            <person name="Tapia R."/>
            <person name="Johnson S."/>
            <person name="Bishop-Lilly K.A."/>
            <person name="Detter C."/>
            <person name="Han C."/>
            <person name="Sozhamannan S."/>
            <person name="Rosenzweig C.N."/>
            <person name="Skowronski E.W."/>
        </authorList>
    </citation>
    <scope>NUCLEOTIDE SEQUENCE [LARGE SCALE GENOMIC DNA]</scope>
    <source>
        <strain evidence="6 7">GYP-17</strain>
    </source>
</reference>
<comment type="pathway">
    <text evidence="5">Cofactor biosynthesis; NAD(+) biosynthesis; quinolinate from L-kynurenine: step 2/3.</text>
</comment>
<dbReference type="UniPathway" id="UPA00253">
    <property type="reaction ID" value="UER00329"/>
</dbReference>
<protein>
    <recommendedName>
        <fullName evidence="4 5">Kynureninase</fullName>
        <ecNumber evidence="4 5">3.7.1.3</ecNumber>
    </recommendedName>
</protein>
<dbReference type="PANTHER" id="PTHR14084">
    <property type="entry name" value="KYNURENINASE"/>
    <property type="match status" value="1"/>
</dbReference>
<dbReference type="InterPro" id="IPR015422">
    <property type="entry name" value="PyrdxlP-dep_Trfase_small"/>
</dbReference>
<dbReference type="EC" id="3.7.1.3" evidence="4 5"/>
<dbReference type="GO" id="GO:0005737">
    <property type="term" value="C:cytoplasm"/>
    <property type="evidence" value="ECO:0007669"/>
    <property type="project" value="UniProtKB-UniRule"/>
</dbReference>
<comment type="caution">
    <text evidence="6">The sequence shown here is derived from an EMBL/GenBank/DDBJ whole genome shotgun (WGS) entry which is preliminary data.</text>
</comment>
<comment type="pathway">
    <text evidence="5">Amino-acid degradation; L-kynurenine degradation; L-alanine and anthranilate from L-kynurenine: step 1/1.</text>
</comment>
<comment type="subunit">
    <text evidence="5">Homodimer.</text>
</comment>
<accession>A0A432WK98</accession>
<evidence type="ECO:0000256" key="4">
    <source>
        <dbReference type="NCBIfam" id="TIGR01814"/>
    </source>
</evidence>
<dbReference type="PANTHER" id="PTHR14084:SF0">
    <property type="entry name" value="KYNURENINASE"/>
    <property type="match status" value="1"/>
</dbReference>